<dbReference type="InterPro" id="IPR007221">
    <property type="entry name" value="MreC"/>
</dbReference>
<dbReference type="InterPro" id="IPR042175">
    <property type="entry name" value="Cell/Rod_MreC_2"/>
</dbReference>
<dbReference type="InterPro" id="IPR055342">
    <property type="entry name" value="MreC_beta-barrel_core"/>
</dbReference>
<dbReference type="EMBL" id="PCWR01000065">
    <property type="protein sequence ID" value="PIR06137.1"/>
    <property type="molecule type" value="Genomic_DNA"/>
</dbReference>
<evidence type="ECO:0000256" key="4">
    <source>
        <dbReference type="ARBA" id="ARBA00032089"/>
    </source>
</evidence>
<evidence type="ECO:0000256" key="1">
    <source>
        <dbReference type="ARBA" id="ARBA00009369"/>
    </source>
</evidence>
<dbReference type="GO" id="GO:0008360">
    <property type="term" value="P:regulation of cell shape"/>
    <property type="evidence" value="ECO:0007669"/>
    <property type="project" value="UniProtKB-KW"/>
</dbReference>
<dbReference type="GO" id="GO:0005886">
    <property type="term" value="C:plasma membrane"/>
    <property type="evidence" value="ECO:0007669"/>
    <property type="project" value="TreeGrafter"/>
</dbReference>
<comment type="similarity">
    <text evidence="1">Belongs to the MreC family.</text>
</comment>
<dbReference type="Gene3D" id="2.40.10.340">
    <property type="entry name" value="Rod shape-determining protein MreC, domain 1"/>
    <property type="match status" value="1"/>
</dbReference>
<dbReference type="AlphaFoldDB" id="A0A2H0NB77"/>
<keyword evidence="3" id="KW-0133">Cell shape</keyword>
<dbReference type="PANTHER" id="PTHR34138">
    <property type="entry name" value="CELL SHAPE-DETERMINING PROTEIN MREC"/>
    <property type="match status" value="1"/>
</dbReference>
<evidence type="ECO:0000256" key="2">
    <source>
        <dbReference type="ARBA" id="ARBA00013855"/>
    </source>
</evidence>
<evidence type="ECO:0000256" key="3">
    <source>
        <dbReference type="ARBA" id="ARBA00022960"/>
    </source>
</evidence>
<gene>
    <name evidence="6" type="ORF">COV54_03205</name>
</gene>
<feature type="domain" description="Rod shape-determining protein MreC beta-barrel core" evidence="5">
    <location>
        <begin position="93"/>
        <end position="225"/>
    </location>
</feature>
<dbReference type="Proteomes" id="UP000228867">
    <property type="component" value="Unassembled WGS sequence"/>
</dbReference>
<proteinExistence type="inferred from homology"/>
<sequence length="232" mass="26365">MKLLRSFFLTLLCLVVFIVLVVYRQNLAQYFVAFKNFISGFFDQAFSEQAFQELKLENQILKLELENLKKSVSTSPYHFKRAEVFSNYPFSDNLFLVLNVGQNQGIKAGMPVFVSENILLGKIKDTKRALSEAETIFSPDWKESVIIGPEKIKAVLKGGGVPTLELIPEEAKIKTGDSVFNISPDLPYGVFLGTIDKIENSGEPWLKAFLKTPYDFHDLNQVLIMTDYETFK</sequence>
<comment type="caution">
    <text evidence="6">The sequence shown here is derived from an EMBL/GenBank/DDBJ whole genome shotgun (WGS) entry which is preliminary data.</text>
</comment>
<name>A0A2H0NB77_9BACT</name>
<organism evidence="6 7">
    <name type="scientific">Candidatus Jorgensenbacteria bacterium CG11_big_fil_rev_8_21_14_0_20_38_23</name>
    <dbReference type="NCBI Taxonomy" id="1974594"/>
    <lineage>
        <taxon>Bacteria</taxon>
        <taxon>Candidatus Joergenseniibacteriota</taxon>
    </lineage>
</organism>
<dbReference type="PANTHER" id="PTHR34138:SF1">
    <property type="entry name" value="CELL SHAPE-DETERMINING PROTEIN MREC"/>
    <property type="match status" value="1"/>
</dbReference>
<dbReference type="InterPro" id="IPR042177">
    <property type="entry name" value="Cell/Rod_1"/>
</dbReference>
<evidence type="ECO:0000259" key="5">
    <source>
        <dbReference type="Pfam" id="PF04085"/>
    </source>
</evidence>
<evidence type="ECO:0000313" key="7">
    <source>
        <dbReference type="Proteomes" id="UP000228867"/>
    </source>
</evidence>
<accession>A0A2H0NB77</accession>
<dbReference type="Gene3D" id="2.40.10.350">
    <property type="entry name" value="Rod shape-determining protein MreC, domain 2"/>
    <property type="match status" value="1"/>
</dbReference>
<protein>
    <recommendedName>
        <fullName evidence="2">Cell shape-determining protein MreC</fullName>
    </recommendedName>
    <alternativeName>
        <fullName evidence="4">Cell shape protein MreC</fullName>
    </alternativeName>
</protein>
<evidence type="ECO:0000313" key="6">
    <source>
        <dbReference type="EMBL" id="PIR06137.1"/>
    </source>
</evidence>
<reference evidence="6 7" key="1">
    <citation type="submission" date="2017-09" db="EMBL/GenBank/DDBJ databases">
        <title>Depth-based differentiation of microbial function through sediment-hosted aquifers and enrichment of novel symbionts in the deep terrestrial subsurface.</title>
        <authorList>
            <person name="Probst A.J."/>
            <person name="Ladd B."/>
            <person name="Jarett J.K."/>
            <person name="Geller-Mcgrath D.E."/>
            <person name="Sieber C.M."/>
            <person name="Emerson J.B."/>
            <person name="Anantharaman K."/>
            <person name="Thomas B.C."/>
            <person name="Malmstrom R."/>
            <person name="Stieglmeier M."/>
            <person name="Klingl A."/>
            <person name="Woyke T."/>
            <person name="Ryan C.M."/>
            <person name="Banfield J.F."/>
        </authorList>
    </citation>
    <scope>NUCLEOTIDE SEQUENCE [LARGE SCALE GENOMIC DNA]</scope>
    <source>
        <strain evidence="6">CG11_big_fil_rev_8_21_14_0_20_38_23</strain>
    </source>
</reference>
<dbReference type="Pfam" id="PF04085">
    <property type="entry name" value="MreC"/>
    <property type="match status" value="1"/>
</dbReference>